<name>A0A8H7ZWN5_9FUNG</name>
<feature type="non-terminal residue" evidence="1">
    <location>
        <position position="90"/>
    </location>
</feature>
<organism evidence="1 2">
    <name type="scientific">Olpidium bornovanus</name>
    <dbReference type="NCBI Taxonomy" id="278681"/>
    <lineage>
        <taxon>Eukaryota</taxon>
        <taxon>Fungi</taxon>
        <taxon>Fungi incertae sedis</taxon>
        <taxon>Olpidiomycota</taxon>
        <taxon>Olpidiomycotina</taxon>
        <taxon>Olpidiomycetes</taxon>
        <taxon>Olpidiales</taxon>
        <taxon>Olpidiaceae</taxon>
        <taxon>Olpidium</taxon>
    </lineage>
</organism>
<protein>
    <submittedName>
        <fullName evidence="1">Uncharacterized protein</fullName>
    </submittedName>
</protein>
<sequence length="90" mass="10068">MNSLTTGTHDALTDTFIAGPGFGWDDMYRSPNSGGTVVPPPPVHSWNYLVMNAFVYLILALYLDQVVPDEYGCARKPWFLLTPSFWGLKK</sequence>
<dbReference type="OrthoDB" id="8061355at2759"/>
<evidence type="ECO:0000313" key="2">
    <source>
        <dbReference type="Proteomes" id="UP000673691"/>
    </source>
</evidence>
<proteinExistence type="predicted"/>
<keyword evidence="2" id="KW-1185">Reference proteome</keyword>
<reference evidence="1 2" key="1">
    <citation type="journal article" name="Sci. Rep.">
        <title>Genome-scale phylogenetic analyses confirm Olpidium as the closest living zoosporic fungus to the non-flagellated, terrestrial fungi.</title>
        <authorList>
            <person name="Chang Y."/>
            <person name="Rochon D."/>
            <person name="Sekimoto S."/>
            <person name="Wang Y."/>
            <person name="Chovatia M."/>
            <person name="Sandor L."/>
            <person name="Salamov A."/>
            <person name="Grigoriev I.V."/>
            <person name="Stajich J.E."/>
            <person name="Spatafora J.W."/>
        </authorList>
    </citation>
    <scope>NUCLEOTIDE SEQUENCE [LARGE SCALE GENOMIC DNA]</scope>
    <source>
        <strain evidence="1">S191</strain>
    </source>
</reference>
<dbReference type="EMBL" id="JAEFCI010004796">
    <property type="protein sequence ID" value="KAG5460735.1"/>
    <property type="molecule type" value="Genomic_DNA"/>
</dbReference>
<accession>A0A8H7ZWN5</accession>
<gene>
    <name evidence="1" type="ORF">BJ554DRAFT_7177</name>
</gene>
<comment type="caution">
    <text evidence="1">The sequence shown here is derived from an EMBL/GenBank/DDBJ whole genome shotgun (WGS) entry which is preliminary data.</text>
</comment>
<dbReference type="Proteomes" id="UP000673691">
    <property type="component" value="Unassembled WGS sequence"/>
</dbReference>
<dbReference type="AlphaFoldDB" id="A0A8H7ZWN5"/>
<feature type="non-terminal residue" evidence="1">
    <location>
        <position position="1"/>
    </location>
</feature>
<evidence type="ECO:0000313" key="1">
    <source>
        <dbReference type="EMBL" id="KAG5460735.1"/>
    </source>
</evidence>